<evidence type="ECO:0000256" key="3">
    <source>
        <dbReference type="ARBA" id="ARBA00022741"/>
    </source>
</evidence>
<evidence type="ECO:0000313" key="15">
    <source>
        <dbReference type="EMBL" id="RZS97352.1"/>
    </source>
</evidence>
<protein>
    <recommendedName>
        <fullName evidence="9">Molybdopterin-synthase adenylyltransferase</fullName>
        <ecNumber evidence="8">2.7.7.80</ecNumber>
    </recommendedName>
    <alternativeName>
        <fullName evidence="12">MoaD protein adenylase</fullName>
    </alternativeName>
    <alternativeName>
        <fullName evidence="10">Molybdopterin-converting factor subunit 1 adenylase</fullName>
    </alternativeName>
    <alternativeName>
        <fullName evidence="11">Sulfur carrier protein MoaD adenylyltransferase</fullName>
    </alternativeName>
</protein>
<dbReference type="RefSeq" id="WP_130276228.1">
    <property type="nucleotide sequence ID" value="NZ_SGXG01000001.1"/>
</dbReference>
<evidence type="ECO:0000256" key="11">
    <source>
        <dbReference type="ARBA" id="ARBA00075328"/>
    </source>
</evidence>
<evidence type="ECO:0000256" key="4">
    <source>
        <dbReference type="ARBA" id="ARBA00022840"/>
    </source>
</evidence>
<name>A0A4Q7PES4_9BACT</name>
<evidence type="ECO:0000256" key="7">
    <source>
        <dbReference type="ARBA" id="ARBA00063809"/>
    </source>
</evidence>
<dbReference type="SUPFAM" id="SSF52821">
    <property type="entry name" value="Rhodanese/Cell cycle control phosphatase"/>
    <property type="match status" value="1"/>
</dbReference>
<keyword evidence="13" id="KW-0812">Transmembrane</keyword>
<evidence type="ECO:0000256" key="10">
    <source>
        <dbReference type="ARBA" id="ARBA00075110"/>
    </source>
</evidence>
<feature type="domain" description="Rhodanese" evidence="14">
    <location>
        <begin position="313"/>
        <end position="357"/>
    </location>
</feature>
<organism evidence="15 16">
    <name type="scientific">Cecembia calidifontis</name>
    <dbReference type="NCBI Taxonomy" id="1187080"/>
    <lineage>
        <taxon>Bacteria</taxon>
        <taxon>Pseudomonadati</taxon>
        <taxon>Bacteroidota</taxon>
        <taxon>Cytophagia</taxon>
        <taxon>Cytophagales</taxon>
        <taxon>Cyclobacteriaceae</taxon>
        <taxon>Cecembia</taxon>
    </lineage>
</organism>
<evidence type="ECO:0000256" key="13">
    <source>
        <dbReference type="SAM" id="Phobius"/>
    </source>
</evidence>
<dbReference type="GO" id="GO:0005829">
    <property type="term" value="C:cytosol"/>
    <property type="evidence" value="ECO:0007669"/>
    <property type="project" value="TreeGrafter"/>
</dbReference>
<dbReference type="GO" id="GO:0005524">
    <property type="term" value="F:ATP binding"/>
    <property type="evidence" value="ECO:0007669"/>
    <property type="project" value="UniProtKB-KW"/>
</dbReference>
<comment type="subunit">
    <text evidence="7">Homodimer. Forms a stable heterotetrameric complex of 2 MoeB and 2 MoaD during adenylation of MoaD.</text>
</comment>
<keyword evidence="15" id="KW-0548">Nucleotidyltransferase</keyword>
<dbReference type="SUPFAM" id="SSF69572">
    <property type="entry name" value="Activating enzymes of the ubiquitin-like proteins"/>
    <property type="match status" value="1"/>
</dbReference>
<dbReference type="Pfam" id="PF00899">
    <property type="entry name" value="ThiF"/>
    <property type="match status" value="1"/>
</dbReference>
<dbReference type="GO" id="GO:0008641">
    <property type="term" value="F:ubiquitin-like modifier activating enzyme activity"/>
    <property type="evidence" value="ECO:0007669"/>
    <property type="project" value="InterPro"/>
</dbReference>
<dbReference type="EMBL" id="SGXG01000001">
    <property type="protein sequence ID" value="RZS97352.1"/>
    <property type="molecule type" value="Genomic_DNA"/>
</dbReference>
<comment type="caution">
    <text evidence="15">The sequence shown here is derived from an EMBL/GenBank/DDBJ whole genome shotgun (WGS) entry which is preliminary data.</text>
</comment>
<reference evidence="15 16" key="1">
    <citation type="submission" date="2019-02" db="EMBL/GenBank/DDBJ databases">
        <title>Genomic Encyclopedia of Archaeal and Bacterial Type Strains, Phase II (KMG-II): from individual species to whole genera.</title>
        <authorList>
            <person name="Goeker M."/>
        </authorList>
    </citation>
    <scope>NUCLEOTIDE SEQUENCE [LARGE SCALE GENOMIC DNA]</scope>
    <source>
        <strain evidence="15 16">DSM 21411</strain>
    </source>
</reference>
<keyword evidence="3" id="KW-0547">Nucleotide-binding</keyword>
<accession>A0A4Q7PES4</accession>
<evidence type="ECO:0000256" key="9">
    <source>
        <dbReference type="ARBA" id="ARBA00073635"/>
    </source>
</evidence>
<dbReference type="InterPro" id="IPR035985">
    <property type="entry name" value="Ubiquitin-activating_enz"/>
</dbReference>
<keyword evidence="2 15" id="KW-0808">Transferase</keyword>
<comment type="similarity">
    <text evidence="1">Belongs to the HesA/MoeB/ThiF family.</text>
</comment>
<dbReference type="PROSITE" id="PS50206">
    <property type="entry name" value="RHODANESE_3"/>
    <property type="match status" value="1"/>
</dbReference>
<dbReference type="InterPro" id="IPR036873">
    <property type="entry name" value="Rhodanese-like_dom_sf"/>
</dbReference>
<gene>
    <name evidence="15" type="ORF">BC751_2958</name>
</gene>
<keyword evidence="13" id="KW-1133">Transmembrane helix</keyword>
<dbReference type="InterPro" id="IPR000594">
    <property type="entry name" value="ThiF_NAD_FAD-bd"/>
</dbReference>
<proteinExistence type="inferred from homology"/>
<evidence type="ECO:0000256" key="2">
    <source>
        <dbReference type="ARBA" id="ARBA00022679"/>
    </source>
</evidence>
<dbReference type="CDD" id="cd00158">
    <property type="entry name" value="RHOD"/>
    <property type="match status" value="1"/>
</dbReference>
<keyword evidence="13" id="KW-0472">Membrane</keyword>
<evidence type="ECO:0000256" key="1">
    <source>
        <dbReference type="ARBA" id="ARBA00009919"/>
    </source>
</evidence>
<feature type="transmembrane region" description="Helical" evidence="13">
    <location>
        <begin position="21"/>
        <end position="44"/>
    </location>
</feature>
<dbReference type="InterPro" id="IPR001763">
    <property type="entry name" value="Rhodanese-like_dom"/>
</dbReference>
<comment type="function">
    <text evidence="6">Catalyzes the adenylation by ATP of the carboxyl group of the C-terminal glycine of sulfur carrier protein MoaD.</text>
</comment>
<dbReference type="EC" id="2.7.7.80" evidence="8"/>
<dbReference type="AlphaFoldDB" id="A0A4Q7PES4"/>
<dbReference type="GO" id="GO:0004792">
    <property type="term" value="F:thiosulfate-cyanide sulfurtransferase activity"/>
    <property type="evidence" value="ECO:0007669"/>
    <property type="project" value="TreeGrafter"/>
</dbReference>
<sequence length="360" mass="39916">MNRFSRQTILPGFGQEAQKKLQNSSVLVIGAGGLGCPAILYLAAAGLGRIGIMDGDTVAESNLNRQVIYGEAEIGINKALASSHYLKSKYNDIQIQYIPEFLSPSNAATFISQYDIIVDGSDNFSTRYLVNDACVLLGKPLVFAAIYQNEGQVAIFNAFDGAVNYRDLYPEPPKENEIPNCSETGVLGVLPGIIGTIQAAETIKFLTGFGDTLVNKMLYYNLLNHQIYQVELTKIEKSTSFLPKNLDELASRDYALFCDAEEGVRWRDALRGLEINPKNILIDVREPHETPQLRGYKYLNLPFSNSYDISPEIEKAETIFLFCQTGIRSLRMAREMKKKLSGKNVYSILGGIESPESPLN</sequence>
<dbReference type="Proteomes" id="UP000292209">
    <property type="component" value="Unassembled WGS sequence"/>
</dbReference>
<dbReference type="PANTHER" id="PTHR10953:SF102">
    <property type="entry name" value="ADENYLYLTRANSFERASE AND SULFURTRANSFERASE MOCS3"/>
    <property type="match status" value="1"/>
</dbReference>
<keyword evidence="16" id="KW-1185">Reference proteome</keyword>
<dbReference type="PANTHER" id="PTHR10953">
    <property type="entry name" value="UBIQUITIN-ACTIVATING ENZYME E1"/>
    <property type="match status" value="1"/>
</dbReference>
<evidence type="ECO:0000256" key="8">
    <source>
        <dbReference type="ARBA" id="ARBA00066884"/>
    </source>
</evidence>
<dbReference type="Gene3D" id="3.40.250.10">
    <property type="entry name" value="Rhodanese-like domain"/>
    <property type="match status" value="1"/>
</dbReference>
<evidence type="ECO:0000256" key="6">
    <source>
        <dbReference type="ARBA" id="ARBA00055169"/>
    </source>
</evidence>
<dbReference type="GO" id="GO:0061605">
    <property type="term" value="F:molybdopterin-synthase adenylyltransferase activity"/>
    <property type="evidence" value="ECO:0007669"/>
    <property type="project" value="UniProtKB-EC"/>
</dbReference>
<evidence type="ECO:0000313" key="16">
    <source>
        <dbReference type="Proteomes" id="UP000292209"/>
    </source>
</evidence>
<dbReference type="InterPro" id="IPR045886">
    <property type="entry name" value="ThiF/MoeB/HesA"/>
</dbReference>
<evidence type="ECO:0000256" key="5">
    <source>
        <dbReference type="ARBA" id="ARBA00052218"/>
    </source>
</evidence>
<dbReference type="Pfam" id="PF00581">
    <property type="entry name" value="Rhodanese"/>
    <property type="match status" value="1"/>
</dbReference>
<dbReference type="FunFam" id="3.40.50.720:FF:000033">
    <property type="entry name" value="Adenylyltransferase and sulfurtransferase MOCS3"/>
    <property type="match status" value="1"/>
</dbReference>
<evidence type="ECO:0000256" key="12">
    <source>
        <dbReference type="ARBA" id="ARBA00078531"/>
    </source>
</evidence>
<comment type="catalytic activity">
    <reaction evidence="5">
        <text>[molybdopterin-synthase sulfur-carrier protein]-C-terminal Gly-Gly + ATP + H(+) = [molybdopterin-synthase sulfur-carrier protein]-C-terminal Gly-Gly-AMP + diphosphate</text>
        <dbReference type="Rhea" id="RHEA:43616"/>
        <dbReference type="Rhea" id="RHEA-COMP:12159"/>
        <dbReference type="Rhea" id="RHEA-COMP:12202"/>
        <dbReference type="ChEBI" id="CHEBI:15378"/>
        <dbReference type="ChEBI" id="CHEBI:30616"/>
        <dbReference type="ChEBI" id="CHEBI:33019"/>
        <dbReference type="ChEBI" id="CHEBI:90618"/>
        <dbReference type="ChEBI" id="CHEBI:90778"/>
        <dbReference type="EC" id="2.7.7.80"/>
    </reaction>
</comment>
<dbReference type="Gene3D" id="3.40.50.720">
    <property type="entry name" value="NAD(P)-binding Rossmann-like Domain"/>
    <property type="match status" value="1"/>
</dbReference>
<dbReference type="GO" id="GO:0008146">
    <property type="term" value="F:sulfotransferase activity"/>
    <property type="evidence" value="ECO:0007669"/>
    <property type="project" value="TreeGrafter"/>
</dbReference>
<dbReference type="CDD" id="cd00757">
    <property type="entry name" value="ThiF_MoeB_HesA_family"/>
    <property type="match status" value="1"/>
</dbReference>
<keyword evidence="4" id="KW-0067">ATP-binding</keyword>
<evidence type="ECO:0000259" key="14">
    <source>
        <dbReference type="PROSITE" id="PS50206"/>
    </source>
</evidence>
<dbReference type="OrthoDB" id="9804286at2"/>